<dbReference type="PANTHER" id="PTHR43163:SF6">
    <property type="entry name" value="DIPEPTIDE TRANSPORT SYSTEM PERMEASE PROTEIN DPPB-RELATED"/>
    <property type="match status" value="1"/>
</dbReference>
<evidence type="ECO:0000256" key="1">
    <source>
        <dbReference type="ARBA" id="ARBA00004651"/>
    </source>
</evidence>
<dbReference type="OrthoDB" id="9807402at2"/>
<dbReference type="SUPFAM" id="SSF161098">
    <property type="entry name" value="MetI-like"/>
    <property type="match status" value="1"/>
</dbReference>
<dbReference type="GO" id="GO:0071916">
    <property type="term" value="F:dipeptide transmembrane transporter activity"/>
    <property type="evidence" value="ECO:0007669"/>
    <property type="project" value="TreeGrafter"/>
</dbReference>
<dbReference type="InterPro" id="IPR035906">
    <property type="entry name" value="MetI-like_sf"/>
</dbReference>
<evidence type="ECO:0000256" key="6">
    <source>
        <dbReference type="ARBA" id="ARBA00023136"/>
    </source>
</evidence>
<keyword evidence="2 7" id="KW-0813">Transport</keyword>
<proteinExistence type="inferred from homology"/>
<dbReference type="STRING" id="464029.SAMN02982989_5814"/>
<sequence>MLLISRLLRAVVSLWVIVTLVFVALRATGDPILAIFNPDDTTQAALDAYREQWGYTGTILQQYLTYVSNVFHGTFGISNMSNRDALEVVLERLPATLQLVGCSALVMILVGLPVGAFAALDNGGRLDRTIMSLSTVGFALPNFVLGLALILLLSVNLRILPSNGYGSIQNLIMPVLTIGLAKAAIFTRFVRSAVLDALRLTCVTSARARGLSEFRIFTHHVIPNALLPLVTITPLLVGSMIAAGSVVESVFGWPGVGRLIVDSVAQRDLAVLQVIIMMVAFLMIATNLIVDLAYAKLDPRTALAHSH</sequence>
<dbReference type="Gene3D" id="1.10.3720.10">
    <property type="entry name" value="MetI-like"/>
    <property type="match status" value="1"/>
</dbReference>
<organism evidence="9 10">
    <name type="scientific">Xaviernesmea oryzae</name>
    <dbReference type="NCBI Taxonomy" id="464029"/>
    <lineage>
        <taxon>Bacteria</taxon>
        <taxon>Pseudomonadati</taxon>
        <taxon>Pseudomonadota</taxon>
        <taxon>Alphaproteobacteria</taxon>
        <taxon>Hyphomicrobiales</taxon>
        <taxon>Rhizobiaceae</taxon>
        <taxon>Rhizobium/Agrobacterium group</taxon>
        <taxon>Xaviernesmea</taxon>
    </lineage>
</organism>
<dbReference type="EMBL" id="FXAF01000003">
    <property type="protein sequence ID" value="SMF21029.1"/>
    <property type="molecule type" value="Genomic_DNA"/>
</dbReference>
<evidence type="ECO:0000256" key="3">
    <source>
        <dbReference type="ARBA" id="ARBA00022475"/>
    </source>
</evidence>
<keyword evidence="5 7" id="KW-1133">Transmembrane helix</keyword>
<reference evidence="10" key="1">
    <citation type="submission" date="2017-04" db="EMBL/GenBank/DDBJ databases">
        <authorList>
            <person name="Varghese N."/>
            <person name="Submissions S."/>
        </authorList>
    </citation>
    <scope>NUCLEOTIDE SEQUENCE [LARGE SCALE GENOMIC DNA]</scope>
    <source>
        <strain evidence="10">B4P</strain>
    </source>
</reference>
<dbReference type="PROSITE" id="PS50928">
    <property type="entry name" value="ABC_TM1"/>
    <property type="match status" value="1"/>
</dbReference>
<feature type="transmembrane region" description="Helical" evidence="7">
    <location>
        <begin position="97"/>
        <end position="120"/>
    </location>
</feature>
<feature type="transmembrane region" description="Helical" evidence="7">
    <location>
        <begin position="171"/>
        <end position="190"/>
    </location>
</feature>
<dbReference type="CDD" id="cd06261">
    <property type="entry name" value="TM_PBP2"/>
    <property type="match status" value="1"/>
</dbReference>
<keyword evidence="10" id="KW-1185">Reference proteome</keyword>
<feature type="domain" description="ABC transmembrane type-1" evidence="8">
    <location>
        <begin position="93"/>
        <end position="294"/>
    </location>
</feature>
<evidence type="ECO:0000313" key="9">
    <source>
        <dbReference type="EMBL" id="SMF21029.1"/>
    </source>
</evidence>
<protein>
    <submittedName>
        <fullName evidence="9">Peptide/nickel transport system permease protein</fullName>
    </submittedName>
</protein>
<evidence type="ECO:0000313" key="10">
    <source>
        <dbReference type="Proteomes" id="UP000192903"/>
    </source>
</evidence>
<feature type="transmembrane region" description="Helical" evidence="7">
    <location>
        <begin position="271"/>
        <end position="290"/>
    </location>
</feature>
<keyword evidence="3" id="KW-1003">Cell membrane</keyword>
<evidence type="ECO:0000256" key="2">
    <source>
        <dbReference type="ARBA" id="ARBA00022448"/>
    </source>
</evidence>
<dbReference type="InterPro" id="IPR000515">
    <property type="entry name" value="MetI-like"/>
</dbReference>
<dbReference type="Proteomes" id="UP000192903">
    <property type="component" value="Unassembled WGS sequence"/>
</dbReference>
<evidence type="ECO:0000256" key="7">
    <source>
        <dbReference type="RuleBase" id="RU363032"/>
    </source>
</evidence>
<dbReference type="PANTHER" id="PTHR43163">
    <property type="entry name" value="DIPEPTIDE TRANSPORT SYSTEM PERMEASE PROTEIN DPPB-RELATED"/>
    <property type="match status" value="1"/>
</dbReference>
<accession>A0A1X7DSZ9</accession>
<gene>
    <name evidence="9" type="ORF">SAMN02982989_5814</name>
</gene>
<keyword evidence="6 7" id="KW-0472">Membrane</keyword>
<dbReference type="RefSeq" id="WP_085421177.1">
    <property type="nucleotide sequence ID" value="NZ_FXAF01000003.1"/>
</dbReference>
<feature type="transmembrane region" description="Helical" evidence="7">
    <location>
        <begin position="225"/>
        <end position="251"/>
    </location>
</feature>
<comment type="similarity">
    <text evidence="7">Belongs to the binding-protein-dependent transport system permease family.</text>
</comment>
<feature type="transmembrane region" description="Helical" evidence="7">
    <location>
        <begin position="7"/>
        <end position="27"/>
    </location>
</feature>
<evidence type="ECO:0000256" key="4">
    <source>
        <dbReference type="ARBA" id="ARBA00022692"/>
    </source>
</evidence>
<name>A0A1X7DSZ9_9HYPH</name>
<comment type="subcellular location">
    <subcellularLocation>
        <location evidence="1 7">Cell membrane</location>
        <topology evidence="1 7">Multi-pass membrane protein</topology>
    </subcellularLocation>
</comment>
<feature type="transmembrane region" description="Helical" evidence="7">
    <location>
        <begin position="132"/>
        <end position="159"/>
    </location>
</feature>
<dbReference type="Pfam" id="PF00528">
    <property type="entry name" value="BPD_transp_1"/>
    <property type="match status" value="1"/>
</dbReference>
<evidence type="ECO:0000259" key="8">
    <source>
        <dbReference type="PROSITE" id="PS50928"/>
    </source>
</evidence>
<evidence type="ECO:0000256" key="5">
    <source>
        <dbReference type="ARBA" id="ARBA00022989"/>
    </source>
</evidence>
<dbReference type="GO" id="GO:0005886">
    <property type="term" value="C:plasma membrane"/>
    <property type="evidence" value="ECO:0007669"/>
    <property type="project" value="UniProtKB-SubCell"/>
</dbReference>
<keyword evidence="4 7" id="KW-0812">Transmembrane</keyword>
<dbReference type="AlphaFoldDB" id="A0A1X7DSZ9"/>